<reference evidence="1 2" key="1">
    <citation type="journal article" date="2019" name="Commun. Biol.">
        <title>The bagworm genome reveals a unique fibroin gene that provides high tensile strength.</title>
        <authorList>
            <person name="Kono N."/>
            <person name="Nakamura H."/>
            <person name="Ohtoshi R."/>
            <person name="Tomita M."/>
            <person name="Numata K."/>
            <person name="Arakawa K."/>
        </authorList>
    </citation>
    <scope>NUCLEOTIDE SEQUENCE [LARGE SCALE GENOMIC DNA]</scope>
</reference>
<accession>A0A4C1U0U1</accession>
<dbReference type="AlphaFoldDB" id="A0A4C1U0U1"/>
<sequence>MYRHLFLCFTPDLMTFLEASKHGNTPSDIVRFMSLSKTVWDPPQAQLFDIQIQTASGGGAGGQPRGVLWPSTYASVILRLLVQHFYVYVLSNFSQKRYDTFEPDTSFTAIFISDLKRDCANVKAGEVVA</sequence>
<evidence type="ECO:0000313" key="1">
    <source>
        <dbReference type="EMBL" id="GBP19952.1"/>
    </source>
</evidence>
<keyword evidence="2" id="KW-1185">Reference proteome</keyword>
<name>A0A4C1U0U1_EUMVA</name>
<dbReference type="EMBL" id="BGZK01000113">
    <property type="protein sequence ID" value="GBP19952.1"/>
    <property type="molecule type" value="Genomic_DNA"/>
</dbReference>
<dbReference type="Proteomes" id="UP000299102">
    <property type="component" value="Unassembled WGS sequence"/>
</dbReference>
<evidence type="ECO:0000313" key="2">
    <source>
        <dbReference type="Proteomes" id="UP000299102"/>
    </source>
</evidence>
<protein>
    <submittedName>
        <fullName evidence="1">Uncharacterized protein</fullName>
    </submittedName>
</protein>
<proteinExistence type="predicted"/>
<comment type="caution">
    <text evidence="1">The sequence shown here is derived from an EMBL/GenBank/DDBJ whole genome shotgun (WGS) entry which is preliminary data.</text>
</comment>
<gene>
    <name evidence="1" type="ORF">EVAR_11342_1</name>
</gene>
<organism evidence="1 2">
    <name type="scientific">Eumeta variegata</name>
    <name type="common">Bagworm moth</name>
    <name type="synonym">Eumeta japonica</name>
    <dbReference type="NCBI Taxonomy" id="151549"/>
    <lineage>
        <taxon>Eukaryota</taxon>
        <taxon>Metazoa</taxon>
        <taxon>Ecdysozoa</taxon>
        <taxon>Arthropoda</taxon>
        <taxon>Hexapoda</taxon>
        <taxon>Insecta</taxon>
        <taxon>Pterygota</taxon>
        <taxon>Neoptera</taxon>
        <taxon>Endopterygota</taxon>
        <taxon>Lepidoptera</taxon>
        <taxon>Glossata</taxon>
        <taxon>Ditrysia</taxon>
        <taxon>Tineoidea</taxon>
        <taxon>Psychidae</taxon>
        <taxon>Oiketicinae</taxon>
        <taxon>Eumeta</taxon>
    </lineage>
</organism>